<gene>
    <name evidence="2" type="ORF">ACFFU4_07245</name>
</gene>
<name>A0ABV5HYP7_9RHOB</name>
<protein>
    <submittedName>
        <fullName evidence="2">DUF1064 domain-containing protein</fullName>
    </submittedName>
</protein>
<evidence type="ECO:0000256" key="1">
    <source>
        <dbReference type="SAM" id="MobiDB-lite"/>
    </source>
</evidence>
<keyword evidence="3" id="KW-1185">Reference proteome</keyword>
<accession>A0ABV5HYP7</accession>
<dbReference type="EMBL" id="JBHMEC010000011">
    <property type="protein sequence ID" value="MFB9149545.1"/>
    <property type="molecule type" value="Genomic_DNA"/>
</dbReference>
<feature type="compositionally biased region" description="Basic and acidic residues" evidence="1">
    <location>
        <begin position="11"/>
        <end position="22"/>
    </location>
</feature>
<dbReference type="InterPro" id="IPR009414">
    <property type="entry name" value="DUF1064"/>
</dbReference>
<feature type="region of interest" description="Disordered" evidence="1">
    <location>
        <begin position="1"/>
        <end position="23"/>
    </location>
</feature>
<evidence type="ECO:0000313" key="2">
    <source>
        <dbReference type="EMBL" id="MFB9149545.1"/>
    </source>
</evidence>
<proteinExistence type="predicted"/>
<dbReference type="RefSeq" id="WP_377068566.1">
    <property type="nucleotide sequence ID" value="NZ_JBHMEC010000011.1"/>
</dbReference>
<evidence type="ECO:0000313" key="3">
    <source>
        <dbReference type="Proteomes" id="UP001589670"/>
    </source>
</evidence>
<comment type="caution">
    <text evidence="2">The sequence shown here is derived from an EMBL/GenBank/DDBJ whole genome shotgun (WGS) entry which is preliminary data.</text>
</comment>
<dbReference type="Proteomes" id="UP001589670">
    <property type="component" value="Unassembled WGS sequence"/>
</dbReference>
<dbReference type="Pfam" id="PF06356">
    <property type="entry name" value="DUF1064"/>
    <property type="match status" value="1"/>
</dbReference>
<sequence>MSDRMSAADYRAQRAAEADVPRNKYGAEPVEVDGIRFDSKREARRWQDLRLREQAGEIEDLQRQVVLILHGKDDVLRTRSGRPMRITVDFSYFETATGIRVYEDAKGKPTRDYEVRRAVAAAQGVEVVEV</sequence>
<organism evidence="2 3">
    <name type="scientific">Roseovarius ramblicola</name>
    <dbReference type="NCBI Taxonomy" id="2022336"/>
    <lineage>
        <taxon>Bacteria</taxon>
        <taxon>Pseudomonadati</taxon>
        <taxon>Pseudomonadota</taxon>
        <taxon>Alphaproteobacteria</taxon>
        <taxon>Rhodobacterales</taxon>
        <taxon>Roseobacteraceae</taxon>
        <taxon>Roseovarius</taxon>
    </lineage>
</organism>
<reference evidence="2 3" key="1">
    <citation type="submission" date="2024-09" db="EMBL/GenBank/DDBJ databases">
        <authorList>
            <person name="Sun Q."/>
            <person name="Mori K."/>
        </authorList>
    </citation>
    <scope>NUCLEOTIDE SEQUENCE [LARGE SCALE GENOMIC DNA]</scope>
    <source>
        <strain evidence="2 3">CECT 9424</strain>
    </source>
</reference>